<dbReference type="Gene3D" id="1.10.30.10">
    <property type="entry name" value="High mobility group box domain"/>
    <property type="match status" value="1"/>
</dbReference>
<dbReference type="AlphaFoldDB" id="A0AAE0PIP0"/>
<dbReference type="SUPFAM" id="SSF47095">
    <property type="entry name" value="HMG-box"/>
    <property type="match status" value="1"/>
</dbReference>
<gene>
    <name evidence="3" type="ORF">B0T20DRAFT_149405</name>
</gene>
<dbReference type="GO" id="GO:0003677">
    <property type="term" value="F:DNA binding"/>
    <property type="evidence" value="ECO:0007669"/>
    <property type="project" value="UniProtKB-UniRule"/>
</dbReference>
<organism evidence="3 4">
    <name type="scientific">Sordaria brevicollis</name>
    <dbReference type="NCBI Taxonomy" id="83679"/>
    <lineage>
        <taxon>Eukaryota</taxon>
        <taxon>Fungi</taxon>
        <taxon>Dikarya</taxon>
        <taxon>Ascomycota</taxon>
        <taxon>Pezizomycotina</taxon>
        <taxon>Sordariomycetes</taxon>
        <taxon>Sordariomycetidae</taxon>
        <taxon>Sordariales</taxon>
        <taxon>Sordariaceae</taxon>
        <taxon>Sordaria</taxon>
    </lineage>
</organism>
<protein>
    <recommendedName>
        <fullName evidence="2">HMG box domain-containing protein</fullName>
    </recommendedName>
</protein>
<dbReference type="PROSITE" id="PS50118">
    <property type="entry name" value="HMG_BOX_2"/>
    <property type="match status" value="1"/>
</dbReference>
<proteinExistence type="predicted"/>
<evidence type="ECO:0000259" key="2">
    <source>
        <dbReference type="PROSITE" id="PS50118"/>
    </source>
</evidence>
<name>A0AAE0PIP0_SORBR</name>
<evidence type="ECO:0000313" key="3">
    <source>
        <dbReference type="EMBL" id="KAK3400609.1"/>
    </source>
</evidence>
<dbReference type="Proteomes" id="UP001281003">
    <property type="component" value="Unassembled WGS sequence"/>
</dbReference>
<evidence type="ECO:0000256" key="1">
    <source>
        <dbReference type="PROSITE-ProRule" id="PRU00267"/>
    </source>
</evidence>
<comment type="caution">
    <text evidence="3">The sequence shown here is derived from an EMBL/GenBank/DDBJ whole genome shotgun (WGS) entry which is preliminary data.</text>
</comment>
<dbReference type="GO" id="GO:0005634">
    <property type="term" value="C:nucleus"/>
    <property type="evidence" value="ECO:0007669"/>
    <property type="project" value="UniProtKB-UniRule"/>
</dbReference>
<sequence length="369" mass="41265">MTTITGLPRTNWRDARSSWHPALENLLTVPMTENADVAHIPLRDLESFVSRSVEARQAEAALSRTKSKRPTNTYLLYQKACLDRVSAWRKAHASELPKGNDMRCSMIMSRSWALESSSVRAKYKALAEIDLEIHEKAFPGWATVQKPLKRQVRSKKLSDAFLTTEAVKLPTSKDAQVFAAAALSLPHILDRLFTLTSHCRELEDLLQSCVTSEVMCEASWPTDKGLDYQMAVLRYNDFLASVHDKLEEHVADKKLLEPYVTKVYDLQFTFDDASASYMDIDPQLDGMFSVANGDSTNVDSASFMDVDPQLDGMFDNIDPRLENMFKDMDAVPSMSAEDVEKAFQESCANGASTAETEIVVDEAVAAQED</sequence>
<evidence type="ECO:0000313" key="4">
    <source>
        <dbReference type="Proteomes" id="UP001281003"/>
    </source>
</evidence>
<keyword evidence="1" id="KW-0238">DNA-binding</keyword>
<reference evidence="3" key="2">
    <citation type="submission" date="2023-07" db="EMBL/GenBank/DDBJ databases">
        <authorList>
            <consortium name="Lawrence Berkeley National Laboratory"/>
            <person name="Haridas S."/>
            <person name="Hensen N."/>
            <person name="Bonometti L."/>
            <person name="Westerberg I."/>
            <person name="Brannstrom I.O."/>
            <person name="Guillou S."/>
            <person name="Cros-Aarteil S."/>
            <person name="Calhoun S."/>
            <person name="Kuo A."/>
            <person name="Mondo S."/>
            <person name="Pangilinan J."/>
            <person name="Riley R."/>
            <person name="LaButti K."/>
            <person name="Andreopoulos B."/>
            <person name="Lipzen A."/>
            <person name="Chen C."/>
            <person name="Yanf M."/>
            <person name="Daum C."/>
            <person name="Ng V."/>
            <person name="Clum A."/>
            <person name="Steindorff A."/>
            <person name="Ohm R."/>
            <person name="Martin F."/>
            <person name="Silar P."/>
            <person name="Natvig D."/>
            <person name="Lalanne C."/>
            <person name="Gautier V."/>
            <person name="Ament-velasquez S.L."/>
            <person name="Kruys A."/>
            <person name="Hutchinson M.I."/>
            <person name="Powell A.J."/>
            <person name="Barry K."/>
            <person name="Miller A.N."/>
            <person name="Grigoriev I.V."/>
            <person name="Debuchy R."/>
            <person name="Gladieux P."/>
            <person name="Thoren M.H."/>
            <person name="Johannesson H."/>
        </authorList>
    </citation>
    <scope>NUCLEOTIDE SEQUENCE</scope>
    <source>
        <strain evidence="3">FGSC 1904</strain>
    </source>
</reference>
<dbReference type="EMBL" id="JAUTDP010000003">
    <property type="protein sequence ID" value="KAK3400609.1"/>
    <property type="molecule type" value="Genomic_DNA"/>
</dbReference>
<dbReference type="InterPro" id="IPR009071">
    <property type="entry name" value="HMG_box_dom"/>
</dbReference>
<accession>A0AAE0PIP0</accession>
<feature type="DNA-binding region" description="HMG box" evidence="1">
    <location>
        <begin position="67"/>
        <end position="142"/>
    </location>
</feature>
<keyword evidence="4" id="KW-1185">Reference proteome</keyword>
<dbReference type="InterPro" id="IPR036910">
    <property type="entry name" value="HMG_box_dom_sf"/>
</dbReference>
<reference evidence="3" key="1">
    <citation type="journal article" date="2023" name="Mol. Phylogenet. Evol.">
        <title>Genome-scale phylogeny and comparative genomics of the fungal order Sordariales.</title>
        <authorList>
            <person name="Hensen N."/>
            <person name="Bonometti L."/>
            <person name="Westerberg I."/>
            <person name="Brannstrom I.O."/>
            <person name="Guillou S."/>
            <person name="Cros-Aarteil S."/>
            <person name="Calhoun S."/>
            <person name="Haridas S."/>
            <person name="Kuo A."/>
            <person name="Mondo S."/>
            <person name="Pangilinan J."/>
            <person name="Riley R."/>
            <person name="LaButti K."/>
            <person name="Andreopoulos B."/>
            <person name="Lipzen A."/>
            <person name="Chen C."/>
            <person name="Yan M."/>
            <person name="Daum C."/>
            <person name="Ng V."/>
            <person name="Clum A."/>
            <person name="Steindorff A."/>
            <person name="Ohm R.A."/>
            <person name="Martin F."/>
            <person name="Silar P."/>
            <person name="Natvig D.O."/>
            <person name="Lalanne C."/>
            <person name="Gautier V."/>
            <person name="Ament-Velasquez S.L."/>
            <person name="Kruys A."/>
            <person name="Hutchinson M.I."/>
            <person name="Powell A.J."/>
            <person name="Barry K."/>
            <person name="Miller A.N."/>
            <person name="Grigoriev I.V."/>
            <person name="Debuchy R."/>
            <person name="Gladieux P."/>
            <person name="Hiltunen Thoren M."/>
            <person name="Johannesson H."/>
        </authorList>
    </citation>
    <scope>NUCLEOTIDE SEQUENCE</scope>
    <source>
        <strain evidence="3">FGSC 1904</strain>
    </source>
</reference>
<feature type="domain" description="HMG box" evidence="2">
    <location>
        <begin position="67"/>
        <end position="142"/>
    </location>
</feature>
<keyword evidence="1" id="KW-0539">Nucleus</keyword>